<feature type="transmembrane region" description="Helical" evidence="1">
    <location>
        <begin position="125"/>
        <end position="144"/>
    </location>
</feature>
<keyword evidence="1" id="KW-1133">Transmembrane helix</keyword>
<accession>A0A4R7I495</accession>
<dbReference type="OrthoDB" id="3203519at2"/>
<evidence type="ECO:0000313" key="2">
    <source>
        <dbReference type="EMBL" id="TDT18492.1"/>
    </source>
</evidence>
<evidence type="ECO:0000256" key="1">
    <source>
        <dbReference type="SAM" id="Phobius"/>
    </source>
</evidence>
<keyword evidence="3" id="KW-1185">Reference proteome</keyword>
<dbReference type="EMBL" id="SOAU01000001">
    <property type="protein sequence ID" value="TDT18492.1"/>
    <property type="molecule type" value="Genomic_DNA"/>
</dbReference>
<feature type="transmembrane region" description="Helical" evidence="1">
    <location>
        <begin position="63"/>
        <end position="91"/>
    </location>
</feature>
<feature type="transmembrane region" description="Helical" evidence="1">
    <location>
        <begin position="39"/>
        <end position="57"/>
    </location>
</feature>
<protein>
    <submittedName>
        <fullName evidence="2">Uncharacterized protein DUF4012</fullName>
    </submittedName>
</protein>
<comment type="caution">
    <text evidence="2">The sequence shown here is derived from an EMBL/GenBank/DDBJ whole genome shotgun (WGS) entry which is preliminary data.</text>
</comment>
<evidence type="ECO:0000313" key="3">
    <source>
        <dbReference type="Proteomes" id="UP000294558"/>
    </source>
</evidence>
<sequence>MSARKLHVDGRNEQLVLGVGVVTGIGLGLQGLSPTGSTVIDWLLLIASAVFVVWSGATAPWWALAAAAGIAAAIAEPWLPLLVGVGVLGLALAVGTARRSQPVERAIVVGAILLVLSTARDLGAFGVSTAVGVLVAITLAAFGLSRRSRRVRRVGYIAAGAAAGVLVIGTLALVLSGTSARPDLTTGEQAARQGLRELKAADFEQAQSSFERAATSFGRAADDVGAVWTAPARLVPVVSQHHRAVDQLASEAAAASSTVATQLGEIDFDALRIVDGRIDIEAVEGLQQPMAELQESLASLDAAVVSAQDPWLVEPLADRLADLRVDIAEQRDLGDKAVIALDRAPAMLGADGERVYFVMFTTPAEARGQGGFMGNYAEITIDEGEIELTDFGRHSDLNRAATEPFDLSEAPADWLAQYGGEGFARGPGRPVATDVWSIYTISPHFPHTARVADILYPQSGGQDLDGVFNLDVYALEQLVGLVGDVEVDGRDAPLNGTNTAEYLLIEQYETDDNAERIDQLEVIARAVTDRLLGGNAPEPIDLGRAMAPMVRERRLMAWMEDPSEQALLELVSMDGAVLGGRGDRDGVHVAINNDGTGKMDSYLERRMVYEETPDGDELSITIKHTAPVESLPDYVTAVSSDLGRGDGRWLVTVYSTRPVTEAWLDDQPIGVNTGQEAGLQTASIKLVLPPDGSATFRVRFGPNTSFDQTKLIVSPQPLVQPERWAYFGDAPRTLESRSVLDR</sequence>
<feature type="transmembrane region" description="Helical" evidence="1">
    <location>
        <begin position="15"/>
        <end position="32"/>
    </location>
</feature>
<dbReference type="Pfam" id="PF13196">
    <property type="entry name" value="DUF4012"/>
    <property type="match status" value="1"/>
</dbReference>
<reference evidence="2 3" key="1">
    <citation type="submission" date="2019-03" db="EMBL/GenBank/DDBJ databases">
        <title>Sequencing the genomes of 1000 actinobacteria strains.</title>
        <authorList>
            <person name="Klenk H.-P."/>
        </authorList>
    </citation>
    <scope>NUCLEOTIDE SEQUENCE [LARGE SCALE GENOMIC DNA]</scope>
    <source>
        <strain evidence="2 3">DSM 18936</strain>
    </source>
</reference>
<dbReference type="Proteomes" id="UP000294558">
    <property type="component" value="Unassembled WGS sequence"/>
</dbReference>
<feature type="transmembrane region" description="Helical" evidence="1">
    <location>
        <begin position="156"/>
        <end position="175"/>
    </location>
</feature>
<organism evidence="2 3">
    <name type="scientific">Ilumatobacter fluminis</name>
    <dbReference type="NCBI Taxonomy" id="467091"/>
    <lineage>
        <taxon>Bacteria</taxon>
        <taxon>Bacillati</taxon>
        <taxon>Actinomycetota</taxon>
        <taxon>Acidimicrobiia</taxon>
        <taxon>Acidimicrobiales</taxon>
        <taxon>Ilumatobacteraceae</taxon>
        <taxon>Ilumatobacter</taxon>
    </lineage>
</organism>
<name>A0A4R7I495_9ACTN</name>
<dbReference type="AlphaFoldDB" id="A0A4R7I495"/>
<dbReference type="RefSeq" id="WP_133870704.1">
    <property type="nucleotide sequence ID" value="NZ_SOAU01000001.1"/>
</dbReference>
<gene>
    <name evidence="2" type="ORF">BDK89_4113</name>
</gene>
<keyword evidence="1" id="KW-0472">Membrane</keyword>
<dbReference type="InterPro" id="IPR025101">
    <property type="entry name" value="DUF4012"/>
</dbReference>
<proteinExistence type="predicted"/>
<keyword evidence="1" id="KW-0812">Transmembrane</keyword>